<evidence type="ECO:0000313" key="2">
    <source>
        <dbReference type="EMBL" id="GLQ08386.1"/>
    </source>
</evidence>
<evidence type="ECO:0008006" key="4">
    <source>
        <dbReference type="Google" id="ProtNLM"/>
    </source>
</evidence>
<keyword evidence="3" id="KW-1185">Reference proteome</keyword>
<keyword evidence="1" id="KW-0812">Transmembrane</keyword>
<dbReference type="EMBL" id="BSNG01000001">
    <property type="protein sequence ID" value="GLQ08386.1"/>
    <property type="molecule type" value="Genomic_DNA"/>
</dbReference>
<reference evidence="2" key="1">
    <citation type="journal article" date="2014" name="Int. J. Syst. Evol. Microbiol.">
        <title>Complete genome of a new Firmicutes species belonging to the dominant human colonic microbiota ('Ruminococcus bicirculans') reveals two chromosomes and a selective capacity to utilize plant glucans.</title>
        <authorList>
            <consortium name="NISC Comparative Sequencing Program"/>
            <person name="Wegmann U."/>
            <person name="Louis P."/>
            <person name="Goesmann A."/>
            <person name="Henrissat B."/>
            <person name="Duncan S.H."/>
            <person name="Flint H.J."/>
        </authorList>
    </citation>
    <scope>NUCLEOTIDE SEQUENCE</scope>
    <source>
        <strain evidence="2">NBRC 103855</strain>
    </source>
</reference>
<dbReference type="Proteomes" id="UP001161406">
    <property type="component" value="Unassembled WGS sequence"/>
</dbReference>
<sequence>MNLLTPLAALLGIEVEAITDRAKKLVIVYAVIGLFLLIGCGFLVAAGFFALTTQVGPIYAALILGGGFLVLALAVFLGAQIGEGNRKRRATERRRSSETSAFVTTAALTALPVLMRSPAVRTLGLPAVALVAFLLARKADDKED</sequence>
<feature type="transmembrane region" description="Helical" evidence="1">
    <location>
        <begin position="27"/>
        <end position="51"/>
    </location>
</feature>
<reference evidence="2" key="2">
    <citation type="submission" date="2023-01" db="EMBL/GenBank/DDBJ databases">
        <title>Draft genome sequence of Devosia yakushimensis strain NBRC 103855.</title>
        <authorList>
            <person name="Sun Q."/>
            <person name="Mori K."/>
        </authorList>
    </citation>
    <scope>NUCLEOTIDE SEQUENCE</scope>
    <source>
        <strain evidence="2">NBRC 103855</strain>
    </source>
</reference>
<evidence type="ECO:0000313" key="3">
    <source>
        <dbReference type="Proteomes" id="UP001161406"/>
    </source>
</evidence>
<evidence type="ECO:0000256" key="1">
    <source>
        <dbReference type="SAM" id="Phobius"/>
    </source>
</evidence>
<feature type="transmembrane region" description="Helical" evidence="1">
    <location>
        <begin position="58"/>
        <end position="79"/>
    </location>
</feature>
<dbReference type="RefSeq" id="WP_284387279.1">
    <property type="nucleotide sequence ID" value="NZ_BSNG01000001.1"/>
</dbReference>
<name>A0ABQ5U9B9_9HYPH</name>
<accession>A0ABQ5U9B9</accession>
<keyword evidence="1" id="KW-0472">Membrane</keyword>
<gene>
    <name evidence="2" type="ORF">GCM10007913_03180</name>
</gene>
<comment type="caution">
    <text evidence="2">The sequence shown here is derived from an EMBL/GenBank/DDBJ whole genome shotgun (WGS) entry which is preliminary data.</text>
</comment>
<organism evidence="2 3">
    <name type="scientific">Devosia yakushimensis</name>
    <dbReference type="NCBI Taxonomy" id="470028"/>
    <lineage>
        <taxon>Bacteria</taxon>
        <taxon>Pseudomonadati</taxon>
        <taxon>Pseudomonadota</taxon>
        <taxon>Alphaproteobacteria</taxon>
        <taxon>Hyphomicrobiales</taxon>
        <taxon>Devosiaceae</taxon>
        <taxon>Devosia</taxon>
    </lineage>
</organism>
<proteinExistence type="predicted"/>
<keyword evidence="1" id="KW-1133">Transmembrane helix</keyword>
<protein>
    <recommendedName>
        <fullName evidence="4">Holin-X, holin superfamily III</fullName>
    </recommendedName>
</protein>